<reference evidence="1" key="1">
    <citation type="submission" date="2020-10" db="EMBL/GenBank/DDBJ databases">
        <authorList>
            <person name="Gilroy R."/>
        </authorList>
    </citation>
    <scope>NUCLEOTIDE SEQUENCE</scope>
    <source>
        <strain evidence="1">ChiBcec15-4380</strain>
    </source>
</reference>
<organism evidence="1 2">
    <name type="scientific">Candidatus Avoscillospira avicola</name>
    <dbReference type="NCBI Taxonomy" id="2840706"/>
    <lineage>
        <taxon>Bacteria</taxon>
        <taxon>Bacillati</taxon>
        <taxon>Bacillota</taxon>
        <taxon>Clostridia</taxon>
        <taxon>Eubacteriales</taxon>
        <taxon>Oscillospiraceae</taxon>
        <taxon>Oscillospiraceae incertae sedis</taxon>
        <taxon>Candidatus Avoscillospira</taxon>
    </lineage>
</organism>
<comment type="caution">
    <text evidence="1">The sequence shown here is derived from an EMBL/GenBank/DDBJ whole genome shotgun (WGS) entry which is preliminary data.</text>
</comment>
<dbReference type="AlphaFoldDB" id="A0A9D1DGD0"/>
<dbReference type="Proteomes" id="UP000824239">
    <property type="component" value="Unassembled WGS sequence"/>
</dbReference>
<proteinExistence type="predicted"/>
<accession>A0A9D1DGD0</accession>
<gene>
    <name evidence="1" type="ORF">IAA53_02390</name>
</gene>
<evidence type="ECO:0000313" key="2">
    <source>
        <dbReference type="Proteomes" id="UP000824239"/>
    </source>
</evidence>
<dbReference type="EMBL" id="DVHE01000016">
    <property type="protein sequence ID" value="HIR50130.1"/>
    <property type="molecule type" value="Genomic_DNA"/>
</dbReference>
<sequence length="89" mass="10585">MDCENRPIQVIALCGAEGELKPLRFRFEDRDHRLHTVSVTEVADTRWENYAGIEAAVFLCRAVEAGREQLYELKYTVRTHRWVLFRRIY</sequence>
<evidence type="ECO:0000313" key="1">
    <source>
        <dbReference type="EMBL" id="HIR50130.1"/>
    </source>
</evidence>
<protein>
    <submittedName>
        <fullName evidence="1">Uncharacterized protein</fullName>
    </submittedName>
</protein>
<name>A0A9D1DGD0_9FIRM</name>
<reference evidence="1" key="2">
    <citation type="journal article" date="2021" name="PeerJ">
        <title>Extensive microbial diversity within the chicken gut microbiome revealed by metagenomics and culture.</title>
        <authorList>
            <person name="Gilroy R."/>
            <person name="Ravi A."/>
            <person name="Getino M."/>
            <person name="Pursley I."/>
            <person name="Horton D.L."/>
            <person name="Alikhan N.F."/>
            <person name="Baker D."/>
            <person name="Gharbi K."/>
            <person name="Hall N."/>
            <person name="Watson M."/>
            <person name="Adriaenssens E.M."/>
            <person name="Foster-Nyarko E."/>
            <person name="Jarju S."/>
            <person name="Secka A."/>
            <person name="Antonio M."/>
            <person name="Oren A."/>
            <person name="Chaudhuri R.R."/>
            <person name="La Ragione R."/>
            <person name="Hildebrand F."/>
            <person name="Pallen M.J."/>
        </authorList>
    </citation>
    <scope>NUCLEOTIDE SEQUENCE</scope>
    <source>
        <strain evidence="1">ChiBcec15-4380</strain>
    </source>
</reference>